<sequence>MSAEGRTSGSAQVETGLRRESGARVGIEVRDRPSVVHSRTRVRSHSSEPDVQVVHRRRGVRHVTVEEDSVPAVKKTVIKRKVAAKHVSKKKKGTKYVVKSRRYVAEPATTVRRRTVVRSYSEPDSVTVRSRRVRSYDRDTVRVGVGARERTGVSIGVRTGTQNEVRGRDGGSRELTGGARTGGSRMDATGSVSGRSGGEQGGARSEGSGSAGTRATGSAGGVTGGGPSAGSGAAAPATR</sequence>
<feature type="compositionally biased region" description="Basic and acidic residues" evidence="1">
    <location>
        <begin position="16"/>
        <end position="34"/>
    </location>
</feature>
<feature type="compositionally biased region" description="Gly residues" evidence="1">
    <location>
        <begin position="218"/>
        <end position="229"/>
    </location>
</feature>
<comment type="caution">
    <text evidence="2">The sequence shown here is derived from an EMBL/GenBank/DDBJ whole genome shotgun (WGS) entry which is preliminary data.</text>
</comment>
<dbReference type="AlphaFoldDB" id="A0A849IA91"/>
<organism evidence="2 3">
    <name type="scientific">Enterovirga aerilata</name>
    <dbReference type="NCBI Taxonomy" id="2730920"/>
    <lineage>
        <taxon>Bacteria</taxon>
        <taxon>Pseudomonadati</taxon>
        <taxon>Pseudomonadota</taxon>
        <taxon>Alphaproteobacteria</taxon>
        <taxon>Hyphomicrobiales</taxon>
        <taxon>Methylobacteriaceae</taxon>
        <taxon>Enterovirga</taxon>
    </lineage>
</organism>
<evidence type="ECO:0000313" key="2">
    <source>
        <dbReference type="EMBL" id="NNM73319.1"/>
    </source>
</evidence>
<keyword evidence="3" id="KW-1185">Reference proteome</keyword>
<dbReference type="RefSeq" id="WP_171218779.1">
    <property type="nucleotide sequence ID" value="NZ_JABEPP010000003.1"/>
</dbReference>
<evidence type="ECO:0000313" key="3">
    <source>
        <dbReference type="Proteomes" id="UP000564885"/>
    </source>
</evidence>
<reference evidence="2 3" key="1">
    <citation type="submission" date="2020-04" db="EMBL/GenBank/DDBJ databases">
        <title>Enterovirga sp. isolate from soil.</title>
        <authorList>
            <person name="Chea S."/>
            <person name="Kim D.-U."/>
        </authorList>
    </citation>
    <scope>NUCLEOTIDE SEQUENCE [LARGE SCALE GENOMIC DNA]</scope>
    <source>
        <strain evidence="2 3">DB1703</strain>
    </source>
</reference>
<feature type="compositionally biased region" description="Low complexity" evidence="1">
    <location>
        <begin position="202"/>
        <end position="217"/>
    </location>
</feature>
<feature type="compositionally biased region" description="Polar residues" evidence="1">
    <location>
        <begin position="1"/>
        <end position="13"/>
    </location>
</feature>
<feature type="compositionally biased region" description="Low complexity" evidence="1">
    <location>
        <begin position="230"/>
        <end position="239"/>
    </location>
</feature>
<gene>
    <name evidence="2" type="ORF">HJG44_13100</name>
</gene>
<dbReference type="EMBL" id="JABEPP010000003">
    <property type="protein sequence ID" value="NNM73319.1"/>
    <property type="molecule type" value="Genomic_DNA"/>
</dbReference>
<proteinExistence type="predicted"/>
<feature type="region of interest" description="Disordered" evidence="1">
    <location>
        <begin position="152"/>
        <end position="239"/>
    </location>
</feature>
<protein>
    <submittedName>
        <fullName evidence="2">Uncharacterized protein</fullName>
    </submittedName>
</protein>
<name>A0A849IA91_9HYPH</name>
<dbReference type="Proteomes" id="UP000564885">
    <property type="component" value="Unassembled WGS sequence"/>
</dbReference>
<evidence type="ECO:0000256" key="1">
    <source>
        <dbReference type="SAM" id="MobiDB-lite"/>
    </source>
</evidence>
<accession>A0A849IA91</accession>
<feature type="region of interest" description="Disordered" evidence="1">
    <location>
        <begin position="1"/>
        <end position="52"/>
    </location>
</feature>